<dbReference type="STRING" id="1168221.R7YWJ2"/>
<dbReference type="Pfam" id="PF00160">
    <property type="entry name" value="Pro_isomerase"/>
    <property type="match status" value="1"/>
</dbReference>
<evidence type="ECO:0000313" key="6">
    <source>
        <dbReference type="EMBL" id="EON66031.1"/>
    </source>
</evidence>
<reference evidence="7" key="1">
    <citation type="submission" date="2012-06" db="EMBL/GenBank/DDBJ databases">
        <title>The genome sequence of Coniosporium apollinis CBS 100218.</title>
        <authorList>
            <consortium name="The Broad Institute Genome Sequencing Platform"/>
            <person name="Cuomo C."/>
            <person name="Gorbushina A."/>
            <person name="Noack S."/>
            <person name="Walker B."/>
            <person name="Young S.K."/>
            <person name="Zeng Q."/>
            <person name="Gargeya S."/>
            <person name="Fitzgerald M."/>
            <person name="Haas B."/>
            <person name="Abouelleil A."/>
            <person name="Alvarado L."/>
            <person name="Arachchi H.M."/>
            <person name="Berlin A.M."/>
            <person name="Chapman S.B."/>
            <person name="Goldberg J."/>
            <person name="Griggs A."/>
            <person name="Gujja S."/>
            <person name="Hansen M."/>
            <person name="Howarth C."/>
            <person name="Imamovic A."/>
            <person name="Larimer J."/>
            <person name="McCowan C."/>
            <person name="Montmayeur A."/>
            <person name="Murphy C."/>
            <person name="Neiman D."/>
            <person name="Pearson M."/>
            <person name="Priest M."/>
            <person name="Roberts A."/>
            <person name="Saif S."/>
            <person name="Shea T."/>
            <person name="Sisk P."/>
            <person name="Sykes S."/>
            <person name="Wortman J."/>
            <person name="Nusbaum C."/>
            <person name="Birren B."/>
        </authorList>
    </citation>
    <scope>NUCLEOTIDE SEQUENCE [LARGE SCALE GENOMIC DNA]</scope>
    <source>
        <strain evidence="7">CBS 100218</strain>
    </source>
</reference>
<dbReference type="RefSeq" id="XP_007781348.1">
    <property type="nucleotide sequence ID" value="XM_007783158.1"/>
</dbReference>
<feature type="domain" description="PPIase cyclophilin-type" evidence="5">
    <location>
        <begin position="11"/>
        <end position="170"/>
    </location>
</feature>
<keyword evidence="7" id="KW-1185">Reference proteome</keyword>
<dbReference type="SUPFAM" id="SSF50891">
    <property type="entry name" value="Cyclophilin-like"/>
    <property type="match status" value="1"/>
</dbReference>
<dbReference type="OMA" id="KFNATGL"/>
<name>R7YWJ2_CONA1</name>
<dbReference type="AlphaFoldDB" id="R7YWJ2"/>
<dbReference type="eggNOG" id="KOG0546">
    <property type="taxonomic scope" value="Eukaryota"/>
</dbReference>
<comment type="catalytic activity">
    <reaction evidence="1 4">
        <text>[protein]-peptidylproline (omega=180) = [protein]-peptidylproline (omega=0)</text>
        <dbReference type="Rhea" id="RHEA:16237"/>
        <dbReference type="Rhea" id="RHEA-COMP:10747"/>
        <dbReference type="Rhea" id="RHEA-COMP:10748"/>
        <dbReference type="ChEBI" id="CHEBI:83833"/>
        <dbReference type="ChEBI" id="CHEBI:83834"/>
        <dbReference type="EC" id="5.2.1.8"/>
    </reaction>
</comment>
<dbReference type="OrthoDB" id="407558at2759"/>
<dbReference type="GO" id="GO:0006457">
    <property type="term" value="P:protein folding"/>
    <property type="evidence" value="ECO:0007669"/>
    <property type="project" value="TreeGrafter"/>
</dbReference>
<dbReference type="EC" id="5.2.1.8" evidence="4"/>
<evidence type="ECO:0000256" key="3">
    <source>
        <dbReference type="ARBA" id="ARBA00023235"/>
    </source>
</evidence>
<dbReference type="PANTHER" id="PTHR11071">
    <property type="entry name" value="PEPTIDYL-PROLYL CIS-TRANS ISOMERASE"/>
    <property type="match status" value="1"/>
</dbReference>
<dbReference type="GeneID" id="19902585"/>
<dbReference type="InterPro" id="IPR002130">
    <property type="entry name" value="Cyclophilin-type_PPIase_dom"/>
</dbReference>
<evidence type="ECO:0000256" key="4">
    <source>
        <dbReference type="RuleBase" id="RU363019"/>
    </source>
</evidence>
<evidence type="ECO:0000256" key="1">
    <source>
        <dbReference type="ARBA" id="ARBA00000971"/>
    </source>
</evidence>
<sequence>MASSAIRPRVFLDVHVAEEPAGRLVVELFADKAPKTCENFRALCTGSNPTLTYKMSPIHRIIDEFMIQGGDITKGDGTGGDSIYGGEFDDENIGWREIDTAGLVCMANRGKNTNSSQFFITLAPCPHLNAKHTAFGHVVSGQAVLDRLAALPVDKNDRPTKPVLIANCGELERRKKAPTAATLAVRLPIPLSIDLRRTHAALGIATPPSAQKISPVQLNLSVAVAVALPSPTTGERPPPQ</sequence>
<dbReference type="HOGENOM" id="CLU_012062_4_3_1"/>
<comment type="similarity">
    <text evidence="4">Belongs to the cyclophilin-type PPIase family.</text>
</comment>
<accession>R7YWJ2</accession>
<keyword evidence="3 4" id="KW-0413">Isomerase</keyword>
<evidence type="ECO:0000256" key="2">
    <source>
        <dbReference type="ARBA" id="ARBA00023110"/>
    </source>
</evidence>
<gene>
    <name evidence="6" type="ORF">W97_05274</name>
</gene>
<organism evidence="6 7">
    <name type="scientific">Coniosporium apollinis (strain CBS 100218)</name>
    <name type="common">Rock-inhabiting black yeast</name>
    <dbReference type="NCBI Taxonomy" id="1168221"/>
    <lineage>
        <taxon>Eukaryota</taxon>
        <taxon>Fungi</taxon>
        <taxon>Dikarya</taxon>
        <taxon>Ascomycota</taxon>
        <taxon>Pezizomycotina</taxon>
        <taxon>Dothideomycetes</taxon>
        <taxon>Dothideomycetes incertae sedis</taxon>
        <taxon>Coniosporium</taxon>
    </lineage>
</organism>
<dbReference type="PANTHER" id="PTHR11071:SF561">
    <property type="entry name" value="PEPTIDYL-PROLYL CIS-TRANS ISOMERASE D-RELATED"/>
    <property type="match status" value="1"/>
</dbReference>
<dbReference type="PROSITE" id="PS50072">
    <property type="entry name" value="CSA_PPIASE_2"/>
    <property type="match status" value="1"/>
</dbReference>
<dbReference type="GO" id="GO:0016018">
    <property type="term" value="F:cyclosporin A binding"/>
    <property type="evidence" value="ECO:0007669"/>
    <property type="project" value="TreeGrafter"/>
</dbReference>
<dbReference type="EMBL" id="JH767578">
    <property type="protein sequence ID" value="EON66031.1"/>
    <property type="molecule type" value="Genomic_DNA"/>
</dbReference>
<dbReference type="GO" id="GO:0003755">
    <property type="term" value="F:peptidyl-prolyl cis-trans isomerase activity"/>
    <property type="evidence" value="ECO:0007669"/>
    <property type="project" value="UniProtKB-UniRule"/>
</dbReference>
<dbReference type="Proteomes" id="UP000016924">
    <property type="component" value="Unassembled WGS sequence"/>
</dbReference>
<dbReference type="GO" id="GO:0005737">
    <property type="term" value="C:cytoplasm"/>
    <property type="evidence" value="ECO:0007669"/>
    <property type="project" value="TreeGrafter"/>
</dbReference>
<comment type="function">
    <text evidence="4">PPIases accelerate the folding of proteins. It catalyzes the cis-trans isomerization of proline imidic peptide bonds in oligopeptides.</text>
</comment>
<dbReference type="InterPro" id="IPR029000">
    <property type="entry name" value="Cyclophilin-like_dom_sf"/>
</dbReference>
<evidence type="ECO:0000259" key="5">
    <source>
        <dbReference type="PROSITE" id="PS50072"/>
    </source>
</evidence>
<keyword evidence="2 4" id="KW-0697">Rotamase</keyword>
<proteinExistence type="inferred from homology"/>
<protein>
    <recommendedName>
        <fullName evidence="4">Peptidyl-prolyl cis-trans isomerase</fullName>
        <shortName evidence="4">PPIase</shortName>
        <ecNumber evidence="4">5.2.1.8</ecNumber>
    </recommendedName>
</protein>
<dbReference type="PRINTS" id="PR00153">
    <property type="entry name" value="CSAPPISMRASE"/>
</dbReference>
<dbReference type="Gene3D" id="2.40.100.10">
    <property type="entry name" value="Cyclophilin-like"/>
    <property type="match status" value="1"/>
</dbReference>
<dbReference type="FunFam" id="2.40.100.10:FF:000025">
    <property type="entry name" value="Peptidyl-prolyl cis-trans isomerase CYP19-2"/>
    <property type="match status" value="1"/>
</dbReference>
<evidence type="ECO:0000313" key="7">
    <source>
        <dbReference type="Proteomes" id="UP000016924"/>
    </source>
</evidence>